<accession>A1ZQ02</accession>
<protein>
    <submittedName>
        <fullName evidence="3">Putative enoyl-CoA hydratase</fullName>
    </submittedName>
</protein>
<dbReference type="InterPro" id="IPR018376">
    <property type="entry name" value="Enoyl-CoA_hyd/isom_CS"/>
</dbReference>
<gene>
    <name evidence="3" type="ORF">M23134_06812</name>
</gene>
<proteinExistence type="inferred from homology"/>
<dbReference type="Gene3D" id="3.90.226.10">
    <property type="entry name" value="2-enoyl-CoA Hydratase, Chain A, domain 1"/>
    <property type="match status" value="1"/>
</dbReference>
<dbReference type="Pfam" id="PF00378">
    <property type="entry name" value="ECH_1"/>
    <property type="match status" value="1"/>
</dbReference>
<dbReference type="RefSeq" id="WP_002699370.1">
    <property type="nucleotide sequence ID" value="NZ_AAWS01000023.1"/>
</dbReference>
<comment type="similarity">
    <text evidence="1 2">Belongs to the enoyl-CoA hydratase/isomerase family.</text>
</comment>
<dbReference type="GO" id="GO:0006635">
    <property type="term" value="P:fatty acid beta-oxidation"/>
    <property type="evidence" value="ECO:0007669"/>
    <property type="project" value="TreeGrafter"/>
</dbReference>
<name>A1ZQ02_MICM2</name>
<dbReference type="PANTHER" id="PTHR11941:SF45">
    <property type="entry name" value="ENOYL-COA DELTA ISOMERASE 1, MITOCHONDRIAL"/>
    <property type="match status" value="1"/>
</dbReference>
<dbReference type="GO" id="GO:0003824">
    <property type="term" value="F:catalytic activity"/>
    <property type="evidence" value="ECO:0007669"/>
    <property type="project" value="InterPro"/>
</dbReference>
<dbReference type="AlphaFoldDB" id="A1ZQ02"/>
<evidence type="ECO:0000256" key="1">
    <source>
        <dbReference type="ARBA" id="ARBA00005254"/>
    </source>
</evidence>
<reference evidence="3 4" key="1">
    <citation type="submission" date="2007-01" db="EMBL/GenBank/DDBJ databases">
        <authorList>
            <person name="Haygood M."/>
            <person name="Podell S."/>
            <person name="Anderson C."/>
            <person name="Hopkinson B."/>
            <person name="Roe K."/>
            <person name="Barbeau K."/>
            <person name="Gaasterland T."/>
            <person name="Ferriera S."/>
            <person name="Johnson J."/>
            <person name="Kravitz S."/>
            <person name="Beeson K."/>
            <person name="Sutton G."/>
            <person name="Rogers Y.-H."/>
            <person name="Friedman R."/>
            <person name="Frazier M."/>
            <person name="Venter J.C."/>
        </authorList>
    </citation>
    <scope>NUCLEOTIDE SEQUENCE [LARGE SCALE GENOMIC DNA]</scope>
    <source>
        <strain evidence="3 4">ATCC 23134</strain>
    </source>
</reference>
<dbReference type="Proteomes" id="UP000004095">
    <property type="component" value="Unassembled WGS sequence"/>
</dbReference>
<evidence type="ECO:0000256" key="2">
    <source>
        <dbReference type="RuleBase" id="RU003707"/>
    </source>
</evidence>
<dbReference type="eggNOG" id="COG1024">
    <property type="taxonomic scope" value="Bacteria"/>
</dbReference>
<evidence type="ECO:0000313" key="3">
    <source>
        <dbReference type="EMBL" id="EAY27411.1"/>
    </source>
</evidence>
<dbReference type="InterPro" id="IPR001753">
    <property type="entry name" value="Enoyl-CoA_hydra/iso"/>
</dbReference>
<dbReference type="EMBL" id="AAWS01000023">
    <property type="protein sequence ID" value="EAY27411.1"/>
    <property type="molecule type" value="Genomic_DNA"/>
</dbReference>
<dbReference type="CDD" id="cd06558">
    <property type="entry name" value="crotonase-like"/>
    <property type="match status" value="1"/>
</dbReference>
<dbReference type="InterPro" id="IPR029045">
    <property type="entry name" value="ClpP/crotonase-like_dom_sf"/>
</dbReference>
<dbReference type="SUPFAM" id="SSF52096">
    <property type="entry name" value="ClpP/crotonase"/>
    <property type="match status" value="1"/>
</dbReference>
<dbReference type="OrthoDB" id="9807606at2"/>
<evidence type="ECO:0000313" key="4">
    <source>
        <dbReference type="Proteomes" id="UP000004095"/>
    </source>
</evidence>
<organism evidence="3 4">
    <name type="scientific">Microscilla marina ATCC 23134</name>
    <dbReference type="NCBI Taxonomy" id="313606"/>
    <lineage>
        <taxon>Bacteria</taxon>
        <taxon>Pseudomonadati</taxon>
        <taxon>Bacteroidota</taxon>
        <taxon>Cytophagia</taxon>
        <taxon>Cytophagales</taxon>
        <taxon>Microscillaceae</taxon>
        <taxon>Microscilla</taxon>
    </lineage>
</organism>
<comment type="caution">
    <text evidence="3">The sequence shown here is derived from an EMBL/GenBank/DDBJ whole genome shotgun (WGS) entry which is preliminary data.</text>
</comment>
<dbReference type="PANTHER" id="PTHR11941">
    <property type="entry name" value="ENOYL-COA HYDRATASE-RELATED"/>
    <property type="match status" value="1"/>
</dbReference>
<dbReference type="PROSITE" id="PS00166">
    <property type="entry name" value="ENOYL_COA_HYDRATASE"/>
    <property type="match status" value="1"/>
</dbReference>
<keyword evidence="4" id="KW-1185">Reference proteome</keyword>
<sequence>METLQTTLKNGYAIVTLDRGRANAMNAQMVTELRQIIKEYSEDTKVGGVILNGKENFFSAGLDVIELYNYDSEEIKAFWESFFGMIYEMAAFRKPLVAAITGHSPAGGCVLAVCCDYRVMAEGKYQIGLNEVPVGILINESISSLYAMWLGERRAYQFLMEGKLLNVQEAAEYGLVDEVVAPEKVLETAEAKMQQYLQFGKDVWQTSKLLLRYEVLDRIKRQEEAKLEATLNQWWNPATRQVLEQMIARLTKK</sequence>